<protein>
    <recommendedName>
        <fullName evidence="3">Glycosaminoglycan attachment site</fullName>
    </recommendedName>
</protein>
<evidence type="ECO:0008006" key="3">
    <source>
        <dbReference type="Google" id="ProtNLM"/>
    </source>
</evidence>
<dbReference type="Proteomes" id="UP001527099">
    <property type="component" value="Unassembled WGS sequence"/>
</dbReference>
<dbReference type="EMBL" id="JAMDMX010000098">
    <property type="protein sequence ID" value="MCY9696438.1"/>
    <property type="molecule type" value="Genomic_DNA"/>
</dbReference>
<evidence type="ECO:0000313" key="1">
    <source>
        <dbReference type="EMBL" id="MCY9696438.1"/>
    </source>
</evidence>
<dbReference type="RefSeq" id="WP_268617527.1">
    <property type="nucleotide sequence ID" value="NZ_JAMDMX010000098.1"/>
</dbReference>
<accession>A0ABT4GK72</accession>
<keyword evidence="2" id="KW-1185">Reference proteome</keyword>
<comment type="caution">
    <text evidence="1">The sequence shown here is derived from an EMBL/GenBank/DDBJ whole genome shotgun (WGS) entry which is preliminary data.</text>
</comment>
<organism evidence="1 2">
    <name type="scientific">Paenibacillus alginolyticus</name>
    <dbReference type="NCBI Taxonomy" id="59839"/>
    <lineage>
        <taxon>Bacteria</taxon>
        <taxon>Bacillati</taxon>
        <taxon>Bacillota</taxon>
        <taxon>Bacilli</taxon>
        <taxon>Bacillales</taxon>
        <taxon>Paenibacillaceae</taxon>
        <taxon>Paenibacillus</taxon>
    </lineage>
</organism>
<reference evidence="1 2" key="1">
    <citation type="submission" date="2022-05" db="EMBL/GenBank/DDBJ databases">
        <title>Genome Sequencing of Bee-Associated Microbes.</title>
        <authorList>
            <person name="Dunlap C."/>
        </authorList>
    </citation>
    <scope>NUCLEOTIDE SEQUENCE [LARGE SCALE GENOMIC DNA]</scope>
    <source>
        <strain evidence="1 2">NRRL B-14421</strain>
    </source>
</reference>
<evidence type="ECO:0000313" key="2">
    <source>
        <dbReference type="Proteomes" id="UP001527099"/>
    </source>
</evidence>
<name>A0ABT4GK72_9BACL</name>
<sequence>MERIFCKKLDAAVSRRIIKIKLEKGDYEVNQKDLFKPIVPESSFGRSFAWLKDSSTDEPTRLMMNKVFEFFNDIDGNFIEQFQTTGFDARVFELYLFAYLAEARFNLSRNFDRPDFIVEKKGVRVAIEATTVNPTKKNEVAQEPAEETEDEIREKLRNEVPIKFGSPLFSKLKKKYWELEQCKGIPIVIAIESFHEDDSLQYTSSSLIQYLYGERHELFVDDAGKDYVEKSKITEHKNGKKVIPSSFFSQPDTENISAIIFSNSGTTGKFKRMGFYHGFMSKNMKIYRKGVCYDPDPSALRPKEFHYDLDDYDEEEWGDGLEVFHNPNAKYPLPKDYFPDAAYHFIENDEIISFLPEFFVYNSKTITIDLSDESETTPVGVMRVTKSKINTLIPNRPEFMPEKEWFIDSKTNNVGIIVFDIFDNSFNVLIYKNERNKKYEIANILTDLEDVESARTQVYENIKRV</sequence>
<proteinExistence type="predicted"/>
<gene>
    <name evidence="1" type="ORF">M5X19_26565</name>
</gene>